<evidence type="ECO:0000313" key="1">
    <source>
        <dbReference type="EMBL" id="MEL3918170.1"/>
    </source>
</evidence>
<organism evidence="1 2">
    <name type="scientific">Aeromonas enteropelogenes</name>
    <name type="common">Aeromonas trota</name>
    <dbReference type="NCBI Taxonomy" id="29489"/>
    <lineage>
        <taxon>Bacteria</taxon>
        <taxon>Pseudomonadati</taxon>
        <taxon>Pseudomonadota</taxon>
        <taxon>Gammaproteobacteria</taxon>
        <taxon>Aeromonadales</taxon>
        <taxon>Aeromonadaceae</taxon>
        <taxon>Aeromonas</taxon>
    </lineage>
</organism>
<dbReference type="EMBL" id="JAZDDP010000001">
    <property type="protein sequence ID" value="MEL3918170.1"/>
    <property type="molecule type" value="Genomic_DNA"/>
</dbReference>
<sequence length="79" mass="8496">MRTDTEMSGDKAEVSGLQIQHQAMAIRDLTQTLVCFGMVTGPAPATNFIRYLTGAAMEGITAVFVTAEMVVYEPQKVVG</sequence>
<proteinExistence type="predicted"/>
<keyword evidence="2" id="KW-1185">Reference proteome</keyword>
<protein>
    <submittedName>
        <fullName evidence="1">Uncharacterized protein</fullName>
    </submittedName>
</protein>
<evidence type="ECO:0000313" key="2">
    <source>
        <dbReference type="Proteomes" id="UP001491613"/>
    </source>
</evidence>
<accession>A0ABU9J6G1</accession>
<name>A0ABU9J6G1_AEREN</name>
<dbReference type="RefSeq" id="WP_342012205.1">
    <property type="nucleotide sequence ID" value="NZ_JAVTII010000001.1"/>
</dbReference>
<comment type="caution">
    <text evidence="1">The sequence shown here is derived from an EMBL/GenBank/DDBJ whole genome shotgun (WGS) entry which is preliminary data.</text>
</comment>
<dbReference type="Proteomes" id="UP001491613">
    <property type="component" value="Unassembled WGS sequence"/>
</dbReference>
<gene>
    <name evidence="1" type="ORF">V1482_01940</name>
</gene>
<reference evidence="1 2" key="1">
    <citation type="submission" date="2024-01" db="EMBL/GenBank/DDBJ databases">
        <title>Horizontal gene transfer in Aeromonas trota.</title>
        <authorList>
            <person name="Otero Olarra J.E."/>
            <person name="Perez Valdespino A."/>
        </authorList>
    </citation>
    <scope>NUCLEOTIDE SEQUENCE [LARGE SCALE GENOMIC DNA]</scope>
    <source>
        <strain evidence="1 2">9.1</strain>
    </source>
</reference>